<dbReference type="EMBL" id="PZZL01000002">
    <property type="protein sequence ID" value="PTM60881.1"/>
    <property type="molecule type" value="Genomic_DNA"/>
</dbReference>
<comment type="caution">
    <text evidence="2">The sequence shown here is derived from an EMBL/GenBank/DDBJ whole genome shotgun (WGS) entry which is preliminary data.</text>
</comment>
<name>A0A2T4ZG44_9HYPH</name>
<evidence type="ECO:0000256" key="1">
    <source>
        <dbReference type="SAM" id="SignalP"/>
    </source>
</evidence>
<protein>
    <submittedName>
        <fullName evidence="2">Uncharacterized protein</fullName>
    </submittedName>
</protein>
<keyword evidence="1" id="KW-0732">Signal</keyword>
<evidence type="ECO:0000313" key="2">
    <source>
        <dbReference type="EMBL" id="PTM60881.1"/>
    </source>
</evidence>
<gene>
    <name evidence="2" type="ORF">C8P69_102266</name>
</gene>
<feature type="chain" id="PRO_5015778571" evidence="1">
    <location>
        <begin position="31"/>
        <end position="115"/>
    </location>
</feature>
<reference evidence="2 3" key="1">
    <citation type="submission" date="2018-04" db="EMBL/GenBank/DDBJ databases">
        <title>Genomic Encyclopedia of Archaeal and Bacterial Type Strains, Phase II (KMG-II): from individual species to whole genera.</title>
        <authorList>
            <person name="Goeker M."/>
        </authorList>
    </citation>
    <scope>NUCLEOTIDE SEQUENCE [LARGE SCALE GENOMIC DNA]</scope>
    <source>
        <strain evidence="2 3">DSM 25521</strain>
    </source>
</reference>
<dbReference type="Proteomes" id="UP000241808">
    <property type="component" value="Unassembled WGS sequence"/>
</dbReference>
<keyword evidence="3" id="KW-1185">Reference proteome</keyword>
<proteinExistence type="predicted"/>
<organism evidence="2 3">
    <name type="scientific">Phreatobacter oligotrophus</name>
    <dbReference type="NCBI Taxonomy" id="1122261"/>
    <lineage>
        <taxon>Bacteria</taxon>
        <taxon>Pseudomonadati</taxon>
        <taxon>Pseudomonadota</taxon>
        <taxon>Alphaproteobacteria</taxon>
        <taxon>Hyphomicrobiales</taxon>
        <taxon>Phreatobacteraceae</taxon>
        <taxon>Phreatobacter</taxon>
    </lineage>
</organism>
<evidence type="ECO:0000313" key="3">
    <source>
        <dbReference type="Proteomes" id="UP000241808"/>
    </source>
</evidence>
<accession>A0A2T4ZG44</accession>
<dbReference type="AlphaFoldDB" id="A0A2T4ZG44"/>
<sequence>MQPPRRSSARTALVLPLAAAVSLVTPLVFAAAPRDGRAVAVIAWSGDNGGAAAIAARADGTLHSASSGNRVVIASAGTPGFVARLYAAGAGLVVDAALATACLSPLMSLTVVRTP</sequence>
<feature type="signal peptide" evidence="1">
    <location>
        <begin position="1"/>
        <end position="30"/>
    </location>
</feature>